<dbReference type="Proteomes" id="UP000324800">
    <property type="component" value="Unassembled WGS sequence"/>
</dbReference>
<proteinExistence type="predicted"/>
<evidence type="ECO:0000313" key="1">
    <source>
        <dbReference type="EMBL" id="KAA6372946.1"/>
    </source>
</evidence>
<gene>
    <name evidence="1" type="ORF">EZS28_031528</name>
</gene>
<organism evidence="1 2">
    <name type="scientific">Streblomastix strix</name>
    <dbReference type="NCBI Taxonomy" id="222440"/>
    <lineage>
        <taxon>Eukaryota</taxon>
        <taxon>Metamonada</taxon>
        <taxon>Preaxostyla</taxon>
        <taxon>Oxymonadida</taxon>
        <taxon>Streblomastigidae</taxon>
        <taxon>Streblomastix</taxon>
    </lineage>
</organism>
<evidence type="ECO:0000313" key="2">
    <source>
        <dbReference type="Proteomes" id="UP000324800"/>
    </source>
</evidence>
<dbReference type="EMBL" id="SNRW01013150">
    <property type="protein sequence ID" value="KAA6372946.1"/>
    <property type="molecule type" value="Genomic_DNA"/>
</dbReference>
<sequence>MSVNVRKVTNILDLEDISSKIMSAANLHSLNVLIKHNEALFGSIRYNSIGLVEQVENFDNQINMINIAPAPDVNTRPDANEILDTKADKTDTYSKSEDDAILLFKADEIDSYTKSETNLLLDANANVADIVDSYFKTKNDALLLLKTDKSDTYTKSETDILLDAKADQFELIDLYTKSDDDALLLLKADKTELNDLYTKSDDDALLLLKADKTELNDLYTKYEDDAILLLKVNVTDLTNYVDLTSAQTVTGQKQFTVVTTSNISNLSQNDASILLAGGGDILVSSLVTQPQLQKIRDIATGKSKVYVLSTQAELNDWMAVQENVAKLVIVDNLYIIDKEVTDYLQDVSDLKVLETELSDISIVKTTFGAATGGDNAITDISID</sequence>
<dbReference type="AlphaFoldDB" id="A0A5J4UQG3"/>
<comment type="caution">
    <text evidence="1">The sequence shown here is derived from an EMBL/GenBank/DDBJ whole genome shotgun (WGS) entry which is preliminary data.</text>
</comment>
<reference evidence="1 2" key="1">
    <citation type="submission" date="2019-03" db="EMBL/GenBank/DDBJ databases">
        <title>Single cell metagenomics reveals metabolic interactions within the superorganism composed of flagellate Streblomastix strix and complex community of Bacteroidetes bacteria on its surface.</title>
        <authorList>
            <person name="Treitli S.C."/>
            <person name="Kolisko M."/>
            <person name="Husnik F."/>
            <person name="Keeling P."/>
            <person name="Hampl V."/>
        </authorList>
    </citation>
    <scope>NUCLEOTIDE SEQUENCE [LARGE SCALE GENOMIC DNA]</scope>
    <source>
        <strain evidence="1">ST1C</strain>
    </source>
</reference>
<protein>
    <submittedName>
        <fullName evidence="1">Uncharacterized protein</fullName>
    </submittedName>
</protein>
<accession>A0A5J4UQG3</accession>
<name>A0A5J4UQG3_9EUKA</name>